<evidence type="ECO:0000313" key="2">
    <source>
        <dbReference type="EMBL" id="KAK0163306.1"/>
    </source>
</evidence>
<sequence length="92" mass="10087">MCDHCAKVTSQKGYAGQVTCRCDHGGTKEVQILREIPKEKVVEKPKDPEQDKGCCSKKARELAGGCCKSGCCGEAKRGSARDEQRSRKNLEK</sequence>
<gene>
    <name evidence="2" type="ORF">PV327_007003</name>
</gene>
<accession>A0AA39F5M0</accession>
<feature type="region of interest" description="Disordered" evidence="1">
    <location>
        <begin position="73"/>
        <end position="92"/>
    </location>
</feature>
<evidence type="ECO:0000313" key="3">
    <source>
        <dbReference type="Proteomes" id="UP001168972"/>
    </source>
</evidence>
<protein>
    <submittedName>
        <fullName evidence="2">Uncharacterized protein</fullName>
    </submittedName>
</protein>
<organism evidence="2 3">
    <name type="scientific">Microctonus hyperodae</name>
    <name type="common">Parasitoid wasp</name>
    <dbReference type="NCBI Taxonomy" id="165561"/>
    <lineage>
        <taxon>Eukaryota</taxon>
        <taxon>Metazoa</taxon>
        <taxon>Ecdysozoa</taxon>
        <taxon>Arthropoda</taxon>
        <taxon>Hexapoda</taxon>
        <taxon>Insecta</taxon>
        <taxon>Pterygota</taxon>
        <taxon>Neoptera</taxon>
        <taxon>Endopterygota</taxon>
        <taxon>Hymenoptera</taxon>
        <taxon>Apocrita</taxon>
        <taxon>Ichneumonoidea</taxon>
        <taxon>Braconidae</taxon>
        <taxon>Euphorinae</taxon>
        <taxon>Microctonus</taxon>
    </lineage>
</organism>
<name>A0AA39F5M0_MICHY</name>
<keyword evidence="3" id="KW-1185">Reference proteome</keyword>
<dbReference type="Proteomes" id="UP001168972">
    <property type="component" value="Unassembled WGS sequence"/>
</dbReference>
<proteinExistence type="predicted"/>
<reference evidence="2" key="1">
    <citation type="journal article" date="2023" name="bioRxiv">
        <title>Scaffold-level genome assemblies of two parasitoid biocontrol wasps reveal the parthenogenesis mechanism and an associated novel virus.</title>
        <authorList>
            <person name="Inwood S."/>
            <person name="Skelly J."/>
            <person name="Guhlin J."/>
            <person name="Harrop T."/>
            <person name="Goldson S."/>
            <person name="Dearden P."/>
        </authorList>
    </citation>
    <scope>NUCLEOTIDE SEQUENCE</scope>
    <source>
        <strain evidence="2">Lincoln</strain>
        <tissue evidence="2">Whole body</tissue>
    </source>
</reference>
<dbReference type="AlphaFoldDB" id="A0AA39F5M0"/>
<evidence type="ECO:0000256" key="1">
    <source>
        <dbReference type="SAM" id="MobiDB-lite"/>
    </source>
</evidence>
<feature type="compositionally biased region" description="Basic and acidic residues" evidence="1">
    <location>
        <begin position="74"/>
        <end position="92"/>
    </location>
</feature>
<comment type="caution">
    <text evidence="2">The sequence shown here is derived from an EMBL/GenBank/DDBJ whole genome shotgun (WGS) entry which is preliminary data.</text>
</comment>
<dbReference type="EMBL" id="JAQQBR010001833">
    <property type="protein sequence ID" value="KAK0163306.1"/>
    <property type="molecule type" value="Genomic_DNA"/>
</dbReference>
<reference evidence="2" key="2">
    <citation type="submission" date="2023-03" db="EMBL/GenBank/DDBJ databases">
        <authorList>
            <person name="Inwood S.N."/>
            <person name="Skelly J.G."/>
            <person name="Guhlin J."/>
            <person name="Harrop T.W.R."/>
            <person name="Goldson S.G."/>
            <person name="Dearden P.K."/>
        </authorList>
    </citation>
    <scope>NUCLEOTIDE SEQUENCE</scope>
    <source>
        <strain evidence="2">Lincoln</strain>
        <tissue evidence="2">Whole body</tissue>
    </source>
</reference>